<dbReference type="EMBL" id="GBRD01015584">
    <property type="protein sequence ID" value="JAG50242.1"/>
    <property type="molecule type" value="Transcribed_RNA"/>
</dbReference>
<accession>A0A0K8SAD0</accession>
<name>A0A0K8SAD0_LYGHE</name>
<organism evidence="1">
    <name type="scientific">Lygus hesperus</name>
    <name type="common">Western plant bug</name>
    <dbReference type="NCBI Taxonomy" id="30085"/>
    <lineage>
        <taxon>Eukaryota</taxon>
        <taxon>Metazoa</taxon>
        <taxon>Ecdysozoa</taxon>
        <taxon>Arthropoda</taxon>
        <taxon>Hexapoda</taxon>
        <taxon>Insecta</taxon>
        <taxon>Pterygota</taxon>
        <taxon>Neoptera</taxon>
        <taxon>Paraneoptera</taxon>
        <taxon>Hemiptera</taxon>
        <taxon>Heteroptera</taxon>
        <taxon>Panheteroptera</taxon>
        <taxon>Cimicomorpha</taxon>
        <taxon>Miridae</taxon>
        <taxon>Mirini</taxon>
        <taxon>Lygus</taxon>
    </lineage>
</organism>
<feature type="non-terminal residue" evidence="1">
    <location>
        <position position="177"/>
    </location>
</feature>
<sequence length="177" mass="20032">LRPNLSLSLSHIGETTNLLSLAYVAQNYPSTPKLRILASHSTNASPGTLTLQFLTGKIRTRIQQLKSLLSHPKLSTHIKLLIYKVLIRPIWLYGGGHWCSASQTQILRIQALQNRVPRLVCNAPWYIRNEELHKDLEVPTVHDTLIATYHQMYLKAPSHPNPLVNSIPLHRPPPRLA</sequence>
<feature type="non-terminal residue" evidence="1">
    <location>
        <position position="1"/>
    </location>
</feature>
<proteinExistence type="predicted"/>
<dbReference type="AlphaFoldDB" id="A0A0K8SAD0"/>
<protein>
    <submittedName>
        <fullName evidence="1">Uncharacterized protein</fullName>
    </submittedName>
</protein>
<reference evidence="1" key="1">
    <citation type="submission" date="2014-09" db="EMBL/GenBank/DDBJ databases">
        <authorList>
            <person name="Magalhaes I.L.F."/>
            <person name="Oliveira U."/>
            <person name="Santos F.R."/>
            <person name="Vidigal T.H.D.A."/>
            <person name="Brescovit A.D."/>
            <person name="Santos A.J."/>
        </authorList>
    </citation>
    <scope>NUCLEOTIDE SEQUENCE</scope>
</reference>
<evidence type="ECO:0000313" key="1">
    <source>
        <dbReference type="EMBL" id="JAG50242.1"/>
    </source>
</evidence>